<comment type="function">
    <text evidence="9">Part of the twin-arginine translocation (Tat) system that transports large folded proteins containing a characteristic twin-arginine motif in their signal peptide across membranes. TatA could form the protein-conducting channel of the Tat system.</text>
</comment>
<dbReference type="HAMAP" id="MF_00236">
    <property type="entry name" value="TatA_E"/>
    <property type="match status" value="1"/>
</dbReference>
<dbReference type="Gene3D" id="1.20.5.3310">
    <property type="match status" value="1"/>
</dbReference>
<evidence type="ECO:0000256" key="10">
    <source>
        <dbReference type="SAM" id="MobiDB-lite"/>
    </source>
</evidence>
<dbReference type="Proteomes" id="UP000242015">
    <property type="component" value="Unassembled WGS sequence"/>
</dbReference>
<evidence type="ECO:0000313" key="11">
    <source>
        <dbReference type="EMBL" id="PSO07837.1"/>
    </source>
</evidence>
<dbReference type="GO" id="GO:0008320">
    <property type="term" value="F:protein transmembrane transporter activity"/>
    <property type="evidence" value="ECO:0007669"/>
    <property type="project" value="UniProtKB-UniRule"/>
</dbReference>
<comment type="caution">
    <text evidence="11">The sequence shown here is derived from an EMBL/GenBank/DDBJ whole genome shotgun (WGS) entry which is preliminary data.</text>
</comment>
<comment type="subunit">
    <text evidence="9">Forms a complex with TatC.</text>
</comment>
<feature type="compositionally biased region" description="Low complexity" evidence="10">
    <location>
        <begin position="70"/>
        <end position="85"/>
    </location>
</feature>
<keyword evidence="7 9" id="KW-0811">Translocation</keyword>
<comment type="subcellular location">
    <subcellularLocation>
        <location evidence="1 9">Cell membrane</location>
        <topology evidence="1 9">Single-pass membrane protein</topology>
    </subcellularLocation>
</comment>
<evidence type="ECO:0000256" key="7">
    <source>
        <dbReference type="ARBA" id="ARBA00023010"/>
    </source>
</evidence>
<evidence type="ECO:0000256" key="5">
    <source>
        <dbReference type="ARBA" id="ARBA00022927"/>
    </source>
</evidence>
<keyword evidence="4 9" id="KW-0812">Transmembrane</keyword>
<name>A0A2R6CAA0_9ARCH</name>
<feature type="compositionally biased region" description="Polar residues" evidence="10">
    <location>
        <begin position="86"/>
        <end position="96"/>
    </location>
</feature>
<evidence type="ECO:0000256" key="4">
    <source>
        <dbReference type="ARBA" id="ARBA00022692"/>
    </source>
</evidence>
<reference evidence="11 12" key="1">
    <citation type="submission" date="2017-04" db="EMBL/GenBank/DDBJ databases">
        <title>Novel microbial lineages endemic to geothermal iron-oxide mats fill important gaps in the evolutionary history of Archaea.</title>
        <authorList>
            <person name="Jay Z.J."/>
            <person name="Beam J.P."/>
            <person name="Dlakic M."/>
            <person name="Rusch D.B."/>
            <person name="Kozubal M.A."/>
            <person name="Inskeep W.P."/>
        </authorList>
    </citation>
    <scope>NUCLEOTIDE SEQUENCE [LARGE SCALE GENOMIC DNA]</scope>
    <source>
        <strain evidence="11">BE_D</strain>
    </source>
</reference>
<accession>A0A2R6CAA0</accession>
<dbReference type="InterPro" id="IPR006312">
    <property type="entry name" value="TatA/E"/>
</dbReference>
<keyword evidence="8 9" id="KW-0472">Membrane</keyword>
<proteinExistence type="inferred from homology"/>
<evidence type="ECO:0000256" key="6">
    <source>
        <dbReference type="ARBA" id="ARBA00022989"/>
    </source>
</evidence>
<dbReference type="GO" id="GO:0043953">
    <property type="term" value="P:protein transport by the Tat complex"/>
    <property type="evidence" value="ECO:0007669"/>
    <property type="project" value="UniProtKB-UniRule"/>
</dbReference>
<dbReference type="PANTHER" id="PTHR42982">
    <property type="entry name" value="SEC-INDEPENDENT PROTEIN TRANSLOCASE PROTEIN TATA"/>
    <property type="match status" value="1"/>
</dbReference>
<keyword evidence="3 9" id="KW-1003">Cell membrane</keyword>
<dbReference type="Pfam" id="PF02416">
    <property type="entry name" value="TatA_B_E"/>
    <property type="match status" value="1"/>
</dbReference>
<comment type="similarity">
    <text evidence="9">Belongs to the TatA/E family.</text>
</comment>
<evidence type="ECO:0000256" key="9">
    <source>
        <dbReference type="HAMAP-Rule" id="MF_00236"/>
    </source>
</evidence>
<gene>
    <name evidence="9" type="primary">tatA</name>
    <name evidence="11" type="ORF">B9Q04_08710</name>
</gene>
<dbReference type="AlphaFoldDB" id="A0A2R6CAA0"/>
<evidence type="ECO:0000256" key="2">
    <source>
        <dbReference type="ARBA" id="ARBA00022448"/>
    </source>
</evidence>
<dbReference type="EMBL" id="NEXF01000178">
    <property type="protein sequence ID" value="PSO07837.1"/>
    <property type="molecule type" value="Genomic_DNA"/>
</dbReference>
<dbReference type="PANTHER" id="PTHR42982:SF1">
    <property type="entry name" value="SEC-INDEPENDENT PROTEIN TRANSLOCASE PROTEIN TATA"/>
    <property type="match status" value="1"/>
</dbReference>
<dbReference type="NCBIfam" id="TIGR01411">
    <property type="entry name" value="tatAE"/>
    <property type="match status" value="1"/>
</dbReference>
<evidence type="ECO:0000256" key="1">
    <source>
        <dbReference type="ARBA" id="ARBA00004162"/>
    </source>
</evidence>
<keyword evidence="5 9" id="KW-0653">Protein transport</keyword>
<sequence length="122" mass="12956">MIGSITDWAILVLVALLLFGGSKKIPELARGLGRAMGEFRRGQAEVEKEIRAMTEAAAEQKPQAASEANSSASTQQVAATAGTVSKTSPSIQSADRSSIAARIEQLERELRELKKTQADGSQ</sequence>
<dbReference type="GO" id="GO:0033281">
    <property type="term" value="C:TAT protein transport complex"/>
    <property type="evidence" value="ECO:0007669"/>
    <property type="project" value="UniProtKB-UniRule"/>
</dbReference>
<evidence type="ECO:0000256" key="8">
    <source>
        <dbReference type="ARBA" id="ARBA00023136"/>
    </source>
</evidence>
<evidence type="ECO:0000256" key="3">
    <source>
        <dbReference type="ARBA" id="ARBA00022475"/>
    </source>
</evidence>
<dbReference type="InterPro" id="IPR003369">
    <property type="entry name" value="TatA/B/E"/>
</dbReference>
<protein>
    <recommendedName>
        <fullName evidence="9">Sec-independent protein translocase protein TatA</fullName>
    </recommendedName>
</protein>
<feature type="region of interest" description="Disordered" evidence="10">
    <location>
        <begin position="54"/>
        <end position="98"/>
    </location>
</feature>
<keyword evidence="6 9" id="KW-1133">Transmembrane helix</keyword>
<evidence type="ECO:0000313" key="12">
    <source>
        <dbReference type="Proteomes" id="UP000242015"/>
    </source>
</evidence>
<organism evidence="11 12">
    <name type="scientific">Candidatus Marsarchaeota G2 archaeon BE_D</name>
    <dbReference type="NCBI Taxonomy" id="1978158"/>
    <lineage>
        <taxon>Archaea</taxon>
        <taxon>Candidatus Marsarchaeota</taxon>
        <taxon>Candidatus Marsarchaeota group 2</taxon>
    </lineage>
</organism>
<keyword evidence="2 9" id="KW-0813">Transport</keyword>